<evidence type="ECO:0000313" key="15">
    <source>
        <dbReference type="Proteomes" id="UP001154078"/>
    </source>
</evidence>
<dbReference type="FunFam" id="3.30.200.20:FF:000284">
    <property type="entry name" value="Serine/threonine-protein kinase PLK"/>
    <property type="match status" value="1"/>
</dbReference>
<dbReference type="InterPro" id="IPR033701">
    <property type="entry name" value="POLO_box_1"/>
</dbReference>
<dbReference type="GO" id="GO:0004674">
    <property type="term" value="F:protein serine/threonine kinase activity"/>
    <property type="evidence" value="ECO:0007669"/>
    <property type="project" value="UniProtKB-KW"/>
</dbReference>
<evidence type="ECO:0000259" key="12">
    <source>
        <dbReference type="PROSITE" id="PS50011"/>
    </source>
</evidence>
<dbReference type="InterPro" id="IPR036947">
    <property type="entry name" value="POLO_box_dom_sf"/>
</dbReference>
<dbReference type="FunFam" id="1.10.510.10:FF:000311">
    <property type="entry name" value="Serine/threonine-protein kinase PLK"/>
    <property type="match status" value="1"/>
</dbReference>
<dbReference type="PANTHER" id="PTHR24345:SF93">
    <property type="entry name" value="SERINE_THREONINE-PROTEIN KINASE PLK1"/>
    <property type="match status" value="1"/>
</dbReference>
<keyword evidence="8" id="KW-0418">Kinase</keyword>
<keyword evidence="6" id="KW-0677">Repeat</keyword>
<dbReference type="PROSITE" id="PS50011">
    <property type="entry name" value="PROTEIN_KINASE_DOM"/>
    <property type="match status" value="1"/>
</dbReference>
<dbReference type="SUPFAM" id="SSF56112">
    <property type="entry name" value="Protein kinase-like (PK-like)"/>
    <property type="match status" value="1"/>
</dbReference>
<evidence type="ECO:0000256" key="10">
    <source>
        <dbReference type="ARBA" id="ARBA00047802"/>
    </source>
</evidence>
<sequence length="559" mass="64375">MSREEDAGQIPEVMYDSNTRTQYKRGRFFGKGGFAKCYEITNVQNNLSFAGKIVSKKLMAKQNQKEKMTLEIEIHQSLNHKNIVRFYNFFEDQSNIYIVLELCRKKSMMELHKRRKAISEPETRFYMKQLLSGVNYLHSNKIIHRDLKLGNLFLNDDLHVKIGDFGLAAKIEYDGERKKTLCGTPNYIAPEILNKKGHSFEVDIWSIGCIMYTLLIGRPPFETSSLKETYSKIKKCDYKICTSISLSAKQMIMMMLQGEPKSRPKVYELAKHEFMAGYCPSSLPVSCLTMAPRFDKADVSIRKPLLEINHGDTGVSPHKMHDSIAAGLAAGAQPQAFDARDNFEQLRIMLLKVLKTKPARNQKFLDEMTDPQAQPMIWVSKWVDYSDKYGFGYQLSDEGVGVMFNDTTKLIMLPNGLNVHYVDRNGEESYMTVDNYPKQYDKKMKLLSYFSRYMREHLIKTGAFIAKENDSMSRTPHLHQWCRSTSGVLMQLNNGTVQMNFGDHTKIIMCPLMAAITYIDEDKSFRTFRFSTIEQNGCSMGLYEKMRYAYDKISVLLSS</sequence>
<dbReference type="GO" id="GO:0000776">
    <property type="term" value="C:kinetochore"/>
    <property type="evidence" value="ECO:0007669"/>
    <property type="project" value="TreeGrafter"/>
</dbReference>
<dbReference type="GO" id="GO:0005737">
    <property type="term" value="C:cytoplasm"/>
    <property type="evidence" value="ECO:0007669"/>
    <property type="project" value="UniProtKB-SubCell"/>
</dbReference>
<keyword evidence="4" id="KW-0723">Serine/threonine-protein kinase</keyword>
<keyword evidence="9" id="KW-0067">ATP-binding</keyword>
<evidence type="ECO:0000256" key="8">
    <source>
        <dbReference type="ARBA" id="ARBA00022777"/>
    </source>
</evidence>
<dbReference type="Pfam" id="PF00659">
    <property type="entry name" value="POLO_box"/>
    <property type="match status" value="2"/>
</dbReference>
<dbReference type="PROSITE" id="PS50078">
    <property type="entry name" value="POLO_BOX"/>
    <property type="match status" value="2"/>
</dbReference>
<dbReference type="CDD" id="cd14099">
    <property type="entry name" value="STKc_PLK"/>
    <property type="match status" value="1"/>
</dbReference>
<dbReference type="CDD" id="cd13117">
    <property type="entry name" value="POLO_box_2"/>
    <property type="match status" value="1"/>
</dbReference>
<dbReference type="GO" id="GO:0005524">
    <property type="term" value="F:ATP binding"/>
    <property type="evidence" value="ECO:0007669"/>
    <property type="project" value="UniProtKB-KW"/>
</dbReference>
<dbReference type="OrthoDB" id="408964at2759"/>
<dbReference type="InterPro" id="IPR000959">
    <property type="entry name" value="POLO_box_dom"/>
</dbReference>
<dbReference type="FunFam" id="3.30.1120.30:FF:000001">
    <property type="entry name" value="Serine/threonine-protein kinase PLK"/>
    <property type="match status" value="1"/>
</dbReference>
<evidence type="ECO:0000256" key="11">
    <source>
        <dbReference type="ARBA" id="ARBA00048347"/>
    </source>
</evidence>
<evidence type="ECO:0000256" key="7">
    <source>
        <dbReference type="ARBA" id="ARBA00022741"/>
    </source>
</evidence>
<evidence type="ECO:0000256" key="4">
    <source>
        <dbReference type="ARBA" id="ARBA00022527"/>
    </source>
</evidence>
<dbReference type="PANTHER" id="PTHR24345">
    <property type="entry name" value="SERINE/THREONINE-PROTEIN KINASE PLK"/>
    <property type="match status" value="1"/>
</dbReference>
<dbReference type="Gene3D" id="1.10.510.10">
    <property type="entry name" value="Transferase(Phosphotransferase) domain 1"/>
    <property type="match status" value="1"/>
</dbReference>
<dbReference type="EMBL" id="OV121136">
    <property type="protein sequence ID" value="CAH0557257.1"/>
    <property type="molecule type" value="Genomic_DNA"/>
</dbReference>
<evidence type="ECO:0000313" key="14">
    <source>
        <dbReference type="EMBL" id="CAH0557257.1"/>
    </source>
</evidence>
<evidence type="ECO:0000256" key="3">
    <source>
        <dbReference type="ARBA" id="ARBA00022490"/>
    </source>
</evidence>
<dbReference type="Proteomes" id="UP001154078">
    <property type="component" value="Chromosome 5"/>
</dbReference>
<gene>
    <name evidence="14" type="ORF">MELIAE_LOCUS8020</name>
</gene>
<comment type="catalytic activity">
    <reaction evidence="10">
        <text>L-threonyl-[protein] + ATP = O-phospho-L-threonyl-[protein] + ADP + H(+)</text>
        <dbReference type="Rhea" id="RHEA:46608"/>
        <dbReference type="Rhea" id="RHEA-COMP:11060"/>
        <dbReference type="Rhea" id="RHEA-COMP:11605"/>
        <dbReference type="ChEBI" id="CHEBI:15378"/>
        <dbReference type="ChEBI" id="CHEBI:30013"/>
        <dbReference type="ChEBI" id="CHEBI:30616"/>
        <dbReference type="ChEBI" id="CHEBI:61977"/>
        <dbReference type="ChEBI" id="CHEBI:456216"/>
        <dbReference type="EC" id="2.7.11.21"/>
    </reaction>
</comment>
<reference evidence="14" key="1">
    <citation type="submission" date="2021-12" db="EMBL/GenBank/DDBJ databases">
        <authorList>
            <person name="King R."/>
        </authorList>
    </citation>
    <scope>NUCLEOTIDE SEQUENCE</scope>
</reference>
<keyword evidence="7" id="KW-0547">Nucleotide-binding</keyword>
<dbReference type="Gene3D" id="3.30.1120.30">
    <property type="entry name" value="POLO box domain"/>
    <property type="match status" value="2"/>
</dbReference>
<keyword evidence="3" id="KW-0963">Cytoplasm</keyword>
<dbReference type="GO" id="GO:0005813">
    <property type="term" value="C:centrosome"/>
    <property type="evidence" value="ECO:0007669"/>
    <property type="project" value="TreeGrafter"/>
</dbReference>
<dbReference type="GO" id="GO:0007052">
    <property type="term" value="P:mitotic spindle organization"/>
    <property type="evidence" value="ECO:0007669"/>
    <property type="project" value="TreeGrafter"/>
</dbReference>
<dbReference type="Gene3D" id="3.30.200.20">
    <property type="entry name" value="Phosphorylase Kinase, domain 1"/>
    <property type="match status" value="1"/>
</dbReference>
<feature type="domain" description="Protein kinase" evidence="12">
    <location>
        <begin position="23"/>
        <end position="275"/>
    </location>
</feature>
<dbReference type="InterPro" id="IPR008271">
    <property type="entry name" value="Ser/Thr_kinase_AS"/>
</dbReference>
<dbReference type="GO" id="GO:0000922">
    <property type="term" value="C:spindle pole"/>
    <property type="evidence" value="ECO:0007669"/>
    <property type="project" value="TreeGrafter"/>
</dbReference>
<evidence type="ECO:0000256" key="9">
    <source>
        <dbReference type="ARBA" id="ARBA00022840"/>
    </source>
</evidence>
<keyword evidence="15" id="KW-1185">Reference proteome</keyword>
<dbReference type="SMART" id="SM00220">
    <property type="entry name" value="S_TKc"/>
    <property type="match status" value="1"/>
</dbReference>
<evidence type="ECO:0000256" key="5">
    <source>
        <dbReference type="ARBA" id="ARBA00022679"/>
    </source>
</evidence>
<dbReference type="SUPFAM" id="SSF82615">
    <property type="entry name" value="Polo-box domain"/>
    <property type="match status" value="2"/>
</dbReference>
<name>A0A9P0FJ80_BRAAE</name>
<accession>A0A9P0FJ80</accession>
<dbReference type="EC" id="2.7.11.21" evidence="2"/>
<keyword evidence="5" id="KW-0808">Transferase</keyword>
<evidence type="ECO:0000256" key="1">
    <source>
        <dbReference type="ARBA" id="ARBA00004496"/>
    </source>
</evidence>
<evidence type="ECO:0000256" key="2">
    <source>
        <dbReference type="ARBA" id="ARBA00012424"/>
    </source>
</evidence>
<dbReference type="PROSITE" id="PS00108">
    <property type="entry name" value="PROTEIN_KINASE_ST"/>
    <property type="match status" value="1"/>
</dbReference>
<protein>
    <recommendedName>
        <fullName evidence="2">polo kinase</fullName>
        <ecNumber evidence="2">2.7.11.21</ecNumber>
    </recommendedName>
</protein>
<dbReference type="AlphaFoldDB" id="A0A9P0FJ80"/>
<dbReference type="CDD" id="cd13118">
    <property type="entry name" value="POLO_box_1"/>
    <property type="match status" value="1"/>
</dbReference>
<dbReference type="InterPro" id="IPR033695">
    <property type="entry name" value="POLO_box_2"/>
</dbReference>
<dbReference type="GO" id="GO:0005634">
    <property type="term" value="C:nucleus"/>
    <property type="evidence" value="ECO:0007669"/>
    <property type="project" value="TreeGrafter"/>
</dbReference>
<feature type="domain" description="POLO box" evidence="13">
    <location>
        <begin position="477"/>
        <end position="558"/>
    </location>
</feature>
<feature type="domain" description="POLO box" evidence="13">
    <location>
        <begin position="378"/>
        <end position="456"/>
    </location>
</feature>
<dbReference type="InterPro" id="IPR000719">
    <property type="entry name" value="Prot_kinase_dom"/>
</dbReference>
<dbReference type="InterPro" id="IPR011009">
    <property type="entry name" value="Kinase-like_dom_sf"/>
</dbReference>
<evidence type="ECO:0000256" key="6">
    <source>
        <dbReference type="ARBA" id="ARBA00022737"/>
    </source>
</evidence>
<comment type="subcellular location">
    <subcellularLocation>
        <location evidence="1">Cytoplasm</location>
    </subcellularLocation>
</comment>
<organism evidence="14 15">
    <name type="scientific">Brassicogethes aeneus</name>
    <name type="common">Rape pollen beetle</name>
    <name type="synonym">Meligethes aeneus</name>
    <dbReference type="NCBI Taxonomy" id="1431903"/>
    <lineage>
        <taxon>Eukaryota</taxon>
        <taxon>Metazoa</taxon>
        <taxon>Ecdysozoa</taxon>
        <taxon>Arthropoda</taxon>
        <taxon>Hexapoda</taxon>
        <taxon>Insecta</taxon>
        <taxon>Pterygota</taxon>
        <taxon>Neoptera</taxon>
        <taxon>Endopterygota</taxon>
        <taxon>Coleoptera</taxon>
        <taxon>Polyphaga</taxon>
        <taxon>Cucujiformia</taxon>
        <taxon>Nitidulidae</taxon>
        <taxon>Meligethinae</taxon>
        <taxon>Brassicogethes</taxon>
    </lineage>
</organism>
<proteinExistence type="predicted"/>
<comment type="catalytic activity">
    <reaction evidence="11">
        <text>L-seryl-[protein] + ATP = O-phospho-L-seryl-[protein] + ADP + H(+)</text>
        <dbReference type="Rhea" id="RHEA:17989"/>
        <dbReference type="Rhea" id="RHEA-COMP:9863"/>
        <dbReference type="Rhea" id="RHEA-COMP:11604"/>
        <dbReference type="ChEBI" id="CHEBI:15378"/>
        <dbReference type="ChEBI" id="CHEBI:29999"/>
        <dbReference type="ChEBI" id="CHEBI:30616"/>
        <dbReference type="ChEBI" id="CHEBI:83421"/>
        <dbReference type="ChEBI" id="CHEBI:456216"/>
        <dbReference type="EC" id="2.7.11.21"/>
    </reaction>
</comment>
<dbReference type="Pfam" id="PF00069">
    <property type="entry name" value="Pkinase"/>
    <property type="match status" value="1"/>
</dbReference>
<evidence type="ECO:0000259" key="13">
    <source>
        <dbReference type="PROSITE" id="PS50078"/>
    </source>
</evidence>